<dbReference type="Gene3D" id="1.25.10.10">
    <property type="entry name" value="Leucine-rich Repeat Variant"/>
    <property type="match status" value="3"/>
</dbReference>
<reference evidence="9" key="1">
    <citation type="submission" date="2020-11" db="EMBL/GenBank/DDBJ databases">
        <authorList>
            <person name="Tran Van P."/>
        </authorList>
    </citation>
    <scope>NUCLEOTIDE SEQUENCE</scope>
</reference>
<evidence type="ECO:0000256" key="1">
    <source>
        <dbReference type="ARBA" id="ARBA00004496"/>
    </source>
</evidence>
<dbReference type="GO" id="GO:0060090">
    <property type="term" value="F:molecular adaptor activity"/>
    <property type="evidence" value="ECO:0007669"/>
    <property type="project" value="InterPro"/>
</dbReference>
<dbReference type="PANTHER" id="PTHR23346">
    <property type="entry name" value="TRANSLATIONAL ACTIVATOR GCN1-RELATED"/>
    <property type="match status" value="1"/>
</dbReference>
<feature type="domain" description="Proteasome adapter and scaffold protein ECM29 HEAT-repeat" evidence="8">
    <location>
        <begin position="1278"/>
        <end position="1338"/>
    </location>
</feature>
<keyword evidence="3" id="KW-0677">Repeat</keyword>
<evidence type="ECO:0000259" key="6">
    <source>
        <dbReference type="Pfam" id="PF23271"/>
    </source>
</evidence>
<feature type="domain" description="Proteasome component Ecm29 N-terminal" evidence="5">
    <location>
        <begin position="22"/>
        <end position="529"/>
    </location>
</feature>
<dbReference type="InterPro" id="IPR011989">
    <property type="entry name" value="ARM-like"/>
</dbReference>
<gene>
    <name evidence="9" type="ORF">TMSB3V08_LOCUS9525</name>
</gene>
<dbReference type="Pfam" id="PF23702">
    <property type="entry name" value="ARM_ECM29"/>
    <property type="match status" value="1"/>
</dbReference>
<dbReference type="EMBL" id="OB795893">
    <property type="protein sequence ID" value="CAD7432828.1"/>
    <property type="molecule type" value="Genomic_DNA"/>
</dbReference>
<dbReference type="GO" id="GO:0005737">
    <property type="term" value="C:cytoplasm"/>
    <property type="evidence" value="ECO:0007669"/>
    <property type="project" value="UniProtKB-SubCell"/>
</dbReference>
<dbReference type="GO" id="GO:0036503">
    <property type="term" value="P:ERAD pathway"/>
    <property type="evidence" value="ECO:0007669"/>
    <property type="project" value="TreeGrafter"/>
</dbReference>
<dbReference type="Pfam" id="PF23271">
    <property type="entry name" value="HEAT_GCN1"/>
    <property type="match status" value="1"/>
</dbReference>
<organism evidence="9">
    <name type="scientific">Timema monikensis</name>
    <dbReference type="NCBI Taxonomy" id="170555"/>
    <lineage>
        <taxon>Eukaryota</taxon>
        <taxon>Metazoa</taxon>
        <taxon>Ecdysozoa</taxon>
        <taxon>Arthropoda</taxon>
        <taxon>Hexapoda</taxon>
        <taxon>Insecta</taxon>
        <taxon>Pterygota</taxon>
        <taxon>Neoptera</taxon>
        <taxon>Polyneoptera</taxon>
        <taxon>Phasmatodea</taxon>
        <taxon>Timematodea</taxon>
        <taxon>Timematoidea</taxon>
        <taxon>Timematidae</taxon>
        <taxon>Timema</taxon>
    </lineage>
</organism>
<feature type="domain" description="ECM29 ARM-like repeats" evidence="7">
    <location>
        <begin position="608"/>
        <end position="804"/>
    </location>
</feature>
<evidence type="ECO:0000313" key="9">
    <source>
        <dbReference type="EMBL" id="CAD7432828.1"/>
    </source>
</evidence>
<dbReference type="InterPro" id="IPR024372">
    <property type="entry name" value="Ecm29_N"/>
</dbReference>
<proteinExistence type="predicted"/>
<dbReference type="Pfam" id="PF24492">
    <property type="entry name" value="HEAT_ECM29"/>
    <property type="match status" value="2"/>
</dbReference>
<evidence type="ECO:0000256" key="4">
    <source>
        <dbReference type="ARBA" id="ARBA00022942"/>
    </source>
</evidence>
<feature type="domain" description="Proteasome adapter and scaffold protein ECM29 HEAT-repeat" evidence="8">
    <location>
        <begin position="1365"/>
        <end position="1467"/>
    </location>
</feature>
<dbReference type="GO" id="GO:0005634">
    <property type="term" value="C:nucleus"/>
    <property type="evidence" value="ECO:0007669"/>
    <property type="project" value="TreeGrafter"/>
</dbReference>
<dbReference type="InterPro" id="IPR016024">
    <property type="entry name" value="ARM-type_fold"/>
</dbReference>
<evidence type="ECO:0000256" key="2">
    <source>
        <dbReference type="ARBA" id="ARBA00022490"/>
    </source>
</evidence>
<dbReference type="InterPro" id="IPR055443">
    <property type="entry name" value="HEAT_ECM29"/>
</dbReference>
<dbReference type="Pfam" id="PF23731">
    <property type="entry name" value="ARM_ECM29_C"/>
    <property type="match status" value="1"/>
</dbReference>
<name>A0A7R9EF30_9NEOP</name>
<evidence type="ECO:0008006" key="10">
    <source>
        <dbReference type="Google" id="ProtNLM"/>
    </source>
</evidence>
<dbReference type="PANTHER" id="PTHR23346:SF19">
    <property type="entry name" value="PROTEASOME ADAPTER AND SCAFFOLD PROTEIN ECM29"/>
    <property type="match status" value="1"/>
</dbReference>
<dbReference type="GO" id="GO:0043248">
    <property type="term" value="P:proteasome assembly"/>
    <property type="evidence" value="ECO:0007669"/>
    <property type="project" value="InterPro"/>
</dbReference>
<evidence type="ECO:0000259" key="8">
    <source>
        <dbReference type="Pfam" id="PF24492"/>
    </source>
</evidence>
<evidence type="ECO:0000259" key="5">
    <source>
        <dbReference type="Pfam" id="PF13001"/>
    </source>
</evidence>
<sequence>MATATDELIGATTESPPVSALLERVFYRIGSAETDEQLQSAVSKFLPPVLLKLSSQQDGVMELLIHINKRIKSRPLIQLPVESLLLQYQDPAASSFVTNFTIIYIKLGYPRLPIARQAELASSLVNSLEGKPQPHQDSLLLILMPVLGHVVVPADPEKRNQLFSLNERPDVAKLLTDFILDILLLPYGATPQVEQPRPPATPASNGSGGSLAVFPVPPGMSDYSFKRVTGENPFKPEELEQTKLGLVKFLSSGVVAESDILIHLAVAAADTRFSVANAADMELKKISGSINWSSVSTLAPLYQLFLGTQLLATKSRPSATKPEHRRLPASTRIRLKILPFLSKARGNALIFPACIQVFFDSLYGTNTNLRLKIMALQFSFLIILGSTAARLTPVAGVLLSGLLKLIAEEDATLKALAYSAAGKLGSRVPHLVNKDLVLLQTFFQALSQEEADVRLAVREALLNMVDAFGTPVEAGAKGEEESSHEVLMQALLASQVESEEPMARFVAVRYATTVFPATHVPSRYLLLLACGDSPCMDPQSPEGGSEEGPGSKMELPPFKEMACYLAEKSAARTHNTATRYTVGSHVLPYPPKTYAAMLNYLRLCLARSAGVPITFENAQFPGPHAPQTSRYLRSLYESEPGRGALQEYLMMVEQLLTANGTTVPLACLVEVVGSIPDLLAPKYLGKLAWFKGFLSSPTEAVRELAALLYAFIIVHGLDAPQFEETIKELITATVKSRSLETRHGHLLSLSHALERKIMLMKKFGTADKLATWPLYKDATNAIVSQLSHQNAMMVAAACTGIGELARCAALPLVEGSISPTDEGTELGKLDLVRKLQEHTNKLTTKAKEGAALTLGLLCLGEVFPHRKEVMQGFLDTASETRDVEVQMTVGEALVCCIQGQSSPLARDVWTTSMTEWSPTPSPTMDADLAWLLGELLVLARRPQPNPRQAACIWMLALLKHCPKGAPLRDRLADMQGAFMDLLTDPAEIVQDVASKGLALVYESSGEESQAELVHDLLEQLTSGRRAAIQVTSDTQLFEEGALGKSPTGGNLSTYKELCSLASDLNQPDLIYKFMHLANHNAIWNSKKGAAFGFSTIASKAGQQLTEHLPKIIPRLYRYRFDPTPRIQNSMASIWHALVPETQKTVEQYKQEILLDLCENLTSSQWRVRTSCCVALQDFLRSISLYDCVDRLSSLWGQLLRVMDDVHEGTRQAATNTAKDLSKLCVRCCDASNGKAGEKIVEAILPVLLGTGICSTVSEIRAISLQTVSQLVGVAGPLLRPHLPALIPALLEAAGEMEQRSLSQLSVMYGAQTSTQEAIDAVRAAATKTHHTTKTVTEVRTPQSEELVGRQLVILGVSLNLSCFPQCVLHVDAECASQMMPRLLELLRGSVGLGTRVAASHLVVLLAHHLKEEFQPHTGKLLAALVHGLSDRNPVIRKHYASTIGHLVSVARTSSLEKLFAKLRTWYFDKEDESIRSACAFTLQSIGQHNSDLMKNYTEVVAPLAFFAMHANSAPDSSVGVWEEIWHELTPGTESGIRQNVSGICELLKTALESPSWTMKAQAARGVSTVASKMGATLSAGHRDSLIDILLAGLGGRTWTGKENLLKALSTIVTNCKNGLREVSSQVRMETMLEVILRESRKEQPFYKKHALHTLGDVLRDLEVDRFDEVYDAVKDIFKEREPGSDNKEEEEVSGSRSERLLLTETVYETLGKAWPSNRDTQARHQEKLLDQCVSQLPKSVRPIQVAMMTALHSFVDKLCLLEGDTSVQEEETIVRVIDKVNEALKYALDMPRMTQLRNLANTFEKSLEDVSKDHAPEVKSRLEEIKEVFKS</sequence>
<keyword evidence="4" id="KW-0647">Proteasome</keyword>
<comment type="subcellular location">
    <subcellularLocation>
        <location evidence="1">Cytoplasm</location>
    </subcellularLocation>
</comment>
<accession>A0A7R9EF30</accession>
<feature type="domain" description="Stalled ribosome sensor GCN1-like HEAT repeats region" evidence="6">
    <location>
        <begin position="1094"/>
        <end position="1222"/>
    </location>
</feature>
<dbReference type="SUPFAM" id="SSF48371">
    <property type="entry name" value="ARM repeat"/>
    <property type="match status" value="3"/>
</dbReference>
<protein>
    <recommendedName>
        <fullName evidence="10">Proteasome-associated protein ECM29 homolog</fullName>
    </recommendedName>
</protein>
<dbReference type="InterPro" id="IPR057546">
    <property type="entry name" value="HEAT_GCN1"/>
</dbReference>
<keyword evidence="2" id="KW-0963">Cytoplasm</keyword>
<dbReference type="Pfam" id="PF13001">
    <property type="entry name" value="ECM29_N"/>
    <property type="match status" value="1"/>
</dbReference>
<evidence type="ECO:0000259" key="7">
    <source>
        <dbReference type="Pfam" id="PF23702"/>
    </source>
</evidence>
<dbReference type="InterPro" id="IPR055444">
    <property type="entry name" value="ARM_ECM29"/>
</dbReference>
<dbReference type="GO" id="GO:0000502">
    <property type="term" value="C:proteasome complex"/>
    <property type="evidence" value="ECO:0007669"/>
    <property type="project" value="UniProtKB-KW"/>
</dbReference>
<evidence type="ECO:0000256" key="3">
    <source>
        <dbReference type="ARBA" id="ARBA00022737"/>
    </source>
</evidence>